<sequence length="155" mass="17847">MSGILNLRDVKTKCIIVFGKLCNIAKSEEMPLMAKQLGYFLFLMNRKQMVLNDTHFQYCKRSVLQIISALKHEAQNGPDFQFIENVERGTLFGHDRRQSEDFIRIWTLASTSFEEYFFDNTGRVMKAFDLQILQGGQEGRGTVPLPPLICECKTT</sequence>
<dbReference type="EMBL" id="CP111021">
    <property type="protein sequence ID" value="WAR17561.1"/>
    <property type="molecule type" value="Genomic_DNA"/>
</dbReference>
<name>A0ABY7FE73_MYAAR</name>
<protein>
    <submittedName>
        <fullName evidence="1">Uncharacterized protein</fullName>
    </submittedName>
</protein>
<evidence type="ECO:0000313" key="1">
    <source>
        <dbReference type="EMBL" id="WAR17561.1"/>
    </source>
</evidence>
<evidence type="ECO:0000313" key="2">
    <source>
        <dbReference type="Proteomes" id="UP001164746"/>
    </source>
</evidence>
<reference evidence="1" key="1">
    <citation type="submission" date="2022-11" db="EMBL/GenBank/DDBJ databases">
        <title>Centuries of genome instability and evolution in soft-shell clam transmissible cancer (bioRxiv).</title>
        <authorList>
            <person name="Hart S.F.M."/>
            <person name="Yonemitsu M.A."/>
            <person name="Giersch R.M."/>
            <person name="Beal B.F."/>
            <person name="Arriagada G."/>
            <person name="Davis B.W."/>
            <person name="Ostrander E.A."/>
            <person name="Goff S.P."/>
            <person name="Metzger M.J."/>
        </authorList>
    </citation>
    <scope>NUCLEOTIDE SEQUENCE</scope>
    <source>
        <strain evidence="1">MELC-2E11</strain>
        <tissue evidence="1">Siphon/mantle</tissue>
    </source>
</reference>
<dbReference type="Proteomes" id="UP001164746">
    <property type="component" value="Chromosome 10"/>
</dbReference>
<proteinExistence type="predicted"/>
<accession>A0ABY7FE73</accession>
<keyword evidence="2" id="KW-1185">Reference proteome</keyword>
<organism evidence="1 2">
    <name type="scientific">Mya arenaria</name>
    <name type="common">Soft-shell clam</name>
    <dbReference type="NCBI Taxonomy" id="6604"/>
    <lineage>
        <taxon>Eukaryota</taxon>
        <taxon>Metazoa</taxon>
        <taxon>Spiralia</taxon>
        <taxon>Lophotrochozoa</taxon>
        <taxon>Mollusca</taxon>
        <taxon>Bivalvia</taxon>
        <taxon>Autobranchia</taxon>
        <taxon>Heteroconchia</taxon>
        <taxon>Euheterodonta</taxon>
        <taxon>Imparidentia</taxon>
        <taxon>Neoheterodontei</taxon>
        <taxon>Myida</taxon>
        <taxon>Myoidea</taxon>
        <taxon>Myidae</taxon>
        <taxon>Mya</taxon>
    </lineage>
</organism>
<gene>
    <name evidence="1" type="ORF">MAR_032155</name>
</gene>